<dbReference type="AlphaFoldDB" id="A0ABD2BHT5"/>
<comment type="caution">
    <text evidence="5">The sequence shown here is derived from an EMBL/GenBank/DDBJ whole genome shotgun (WGS) entry which is preliminary data.</text>
</comment>
<dbReference type="EMBL" id="JAYRBN010000075">
    <property type="protein sequence ID" value="KAL2732326.1"/>
    <property type="molecule type" value="Genomic_DNA"/>
</dbReference>
<dbReference type="Pfam" id="PF10937">
    <property type="entry name" value="Kgd4-YMR31"/>
    <property type="match status" value="1"/>
</dbReference>
<proteinExistence type="inferred from homology"/>
<dbReference type="Proteomes" id="UP001607303">
    <property type="component" value="Unassembled WGS sequence"/>
</dbReference>
<dbReference type="InterPro" id="IPR020373">
    <property type="entry name" value="Kgd4/YMR-31"/>
</dbReference>
<feature type="region of interest" description="Disordered" evidence="4">
    <location>
        <begin position="24"/>
        <end position="53"/>
    </location>
</feature>
<comment type="similarity">
    <text evidence="3">Belongs to the alpha-ketoglutarate dehydrogenase component 4 family.</text>
</comment>
<evidence type="ECO:0000313" key="6">
    <source>
        <dbReference type="Proteomes" id="UP001607303"/>
    </source>
</evidence>
<evidence type="ECO:0000256" key="3">
    <source>
        <dbReference type="ARBA" id="ARBA00043970"/>
    </source>
</evidence>
<feature type="compositionally biased region" description="Low complexity" evidence="4">
    <location>
        <begin position="26"/>
        <end position="50"/>
    </location>
</feature>
<keyword evidence="2" id="KW-0496">Mitochondrion</keyword>
<sequence>MMASKGWKVVRPHVPLIKFRKGGLDRGASAAPSAASGTASSQQSSGRTTGHQVTVLPTIDDIHLPARFHRRPIDEKEIECLSLSMLPYTMTEIADDSALGCAANDYDDDDDVHPQASIGCD</sequence>
<dbReference type="GO" id="GO:0005739">
    <property type="term" value="C:mitochondrion"/>
    <property type="evidence" value="ECO:0007669"/>
    <property type="project" value="UniProtKB-SubCell"/>
</dbReference>
<comment type="subcellular location">
    <subcellularLocation>
        <location evidence="1">Mitochondrion</location>
    </subcellularLocation>
</comment>
<protein>
    <submittedName>
        <fullName evidence="5">Alpha-ketoglutarate dehydrogenase component 4 isoform X2</fullName>
    </submittedName>
</protein>
<evidence type="ECO:0000313" key="5">
    <source>
        <dbReference type="EMBL" id="KAL2732326.1"/>
    </source>
</evidence>
<organism evidence="5 6">
    <name type="scientific">Vespula maculifrons</name>
    <name type="common">Eastern yellow jacket</name>
    <name type="synonym">Wasp</name>
    <dbReference type="NCBI Taxonomy" id="7453"/>
    <lineage>
        <taxon>Eukaryota</taxon>
        <taxon>Metazoa</taxon>
        <taxon>Ecdysozoa</taxon>
        <taxon>Arthropoda</taxon>
        <taxon>Hexapoda</taxon>
        <taxon>Insecta</taxon>
        <taxon>Pterygota</taxon>
        <taxon>Neoptera</taxon>
        <taxon>Endopterygota</taxon>
        <taxon>Hymenoptera</taxon>
        <taxon>Apocrita</taxon>
        <taxon>Aculeata</taxon>
        <taxon>Vespoidea</taxon>
        <taxon>Vespidae</taxon>
        <taxon>Vespinae</taxon>
        <taxon>Vespula</taxon>
    </lineage>
</organism>
<name>A0ABD2BHT5_VESMC</name>
<keyword evidence="6" id="KW-1185">Reference proteome</keyword>
<evidence type="ECO:0000256" key="1">
    <source>
        <dbReference type="ARBA" id="ARBA00004173"/>
    </source>
</evidence>
<gene>
    <name evidence="5" type="ORF">V1477_014567</name>
</gene>
<accession>A0ABD2BHT5</accession>
<reference evidence="5 6" key="1">
    <citation type="journal article" date="2024" name="Ann. Entomol. Soc. Am.">
        <title>Genomic analyses of the southern and eastern yellowjacket wasps (Hymenoptera: Vespidae) reveal evolutionary signatures of social life.</title>
        <authorList>
            <person name="Catto M.A."/>
            <person name="Caine P.B."/>
            <person name="Orr S.E."/>
            <person name="Hunt B.G."/>
            <person name="Goodisman M.A.D."/>
        </authorList>
    </citation>
    <scope>NUCLEOTIDE SEQUENCE [LARGE SCALE GENOMIC DNA]</scope>
    <source>
        <strain evidence="5">232</strain>
        <tissue evidence="5">Head and thorax</tissue>
    </source>
</reference>
<evidence type="ECO:0000256" key="2">
    <source>
        <dbReference type="ARBA" id="ARBA00023128"/>
    </source>
</evidence>
<evidence type="ECO:0000256" key="4">
    <source>
        <dbReference type="SAM" id="MobiDB-lite"/>
    </source>
</evidence>